<protein>
    <submittedName>
        <fullName evidence="5">ATP-binding protein</fullName>
    </submittedName>
</protein>
<dbReference type="RefSeq" id="WP_236099486.1">
    <property type="nucleotide sequence ID" value="NZ_JAKGUD010000007.1"/>
</dbReference>
<evidence type="ECO:0000259" key="4">
    <source>
        <dbReference type="PROSITE" id="PS51379"/>
    </source>
</evidence>
<dbReference type="SUPFAM" id="SSF54862">
    <property type="entry name" value="4Fe-4S ferredoxins"/>
    <property type="match status" value="1"/>
</dbReference>
<dbReference type="PANTHER" id="PTHR43534">
    <property type="entry name" value="MIND SUPERFAMILY P-LOOP ATPASE CONTAINING AN INSERTED FERREDOXIN DOMAIN"/>
    <property type="match status" value="1"/>
</dbReference>
<dbReference type="Gene3D" id="3.30.70.20">
    <property type="match status" value="1"/>
</dbReference>
<dbReference type="InterPro" id="IPR002586">
    <property type="entry name" value="CobQ/CobB/MinD/ParA_Nub-bd_dom"/>
</dbReference>
<keyword evidence="5" id="KW-0547">Nucleotide-binding</keyword>
<reference evidence="5 6" key="1">
    <citation type="submission" date="2022-01" db="EMBL/GenBank/DDBJ databases">
        <title>Dethiosulfovibrio faecalis sp. nov., a novel proteolytic, non-sulfur-reducing bacterium isolated from a marine aquaculture solid waste bioreactor.</title>
        <authorList>
            <person name="Grabowski S."/>
            <person name="Apolinario E."/>
            <person name="Schneider N."/>
            <person name="Marshall C.W."/>
            <person name="Sowers K.R."/>
        </authorList>
    </citation>
    <scope>NUCLEOTIDE SEQUENCE [LARGE SCALE GENOMIC DNA]</scope>
    <source>
        <strain evidence="5 6">DSM 12537</strain>
    </source>
</reference>
<dbReference type="PROSITE" id="PS00198">
    <property type="entry name" value="4FE4S_FER_1"/>
    <property type="match status" value="1"/>
</dbReference>
<keyword evidence="3" id="KW-0411">Iron-sulfur</keyword>
<gene>
    <name evidence="5" type="ORF">L2W38_08045</name>
</gene>
<dbReference type="Pfam" id="PF00037">
    <property type="entry name" value="Fer4"/>
    <property type="match status" value="1"/>
</dbReference>
<accession>A0ABS9EQH0</accession>
<feature type="domain" description="4Fe-4S ferredoxin-type" evidence="4">
    <location>
        <begin position="90"/>
        <end position="119"/>
    </location>
</feature>
<evidence type="ECO:0000256" key="1">
    <source>
        <dbReference type="ARBA" id="ARBA00022723"/>
    </source>
</evidence>
<dbReference type="EMBL" id="JAKGUD010000007">
    <property type="protein sequence ID" value="MCF4142766.1"/>
    <property type="molecule type" value="Genomic_DNA"/>
</dbReference>
<dbReference type="SUPFAM" id="SSF52540">
    <property type="entry name" value="P-loop containing nucleoside triphosphate hydrolases"/>
    <property type="match status" value="1"/>
</dbReference>
<keyword evidence="6" id="KW-1185">Reference proteome</keyword>
<dbReference type="PROSITE" id="PS51379">
    <property type="entry name" value="4FE4S_FER_2"/>
    <property type="match status" value="2"/>
</dbReference>
<dbReference type="GO" id="GO:0005524">
    <property type="term" value="F:ATP binding"/>
    <property type="evidence" value="ECO:0007669"/>
    <property type="project" value="UniProtKB-KW"/>
</dbReference>
<keyword evidence="1" id="KW-0479">Metal-binding</keyword>
<feature type="domain" description="4Fe-4S ferredoxin-type" evidence="4">
    <location>
        <begin position="61"/>
        <end position="89"/>
    </location>
</feature>
<dbReference type="Gene3D" id="3.40.50.300">
    <property type="entry name" value="P-loop containing nucleotide triphosphate hydrolases"/>
    <property type="match status" value="1"/>
</dbReference>
<dbReference type="CDD" id="cd03110">
    <property type="entry name" value="SIMIBI_bact_arch"/>
    <property type="match status" value="1"/>
</dbReference>
<dbReference type="PANTHER" id="PTHR43534:SF1">
    <property type="entry name" value="4FE-4S CLUSTER CONTAINING PARA FAMILY ATPASE PROTEIN"/>
    <property type="match status" value="1"/>
</dbReference>
<dbReference type="Pfam" id="PF01656">
    <property type="entry name" value="CbiA"/>
    <property type="match status" value="1"/>
</dbReference>
<evidence type="ECO:0000256" key="2">
    <source>
        <dbReference type="ARBA" id="ARBA00023004"/>
    </source>
</evidence>
<dbReference type="Proteomes" id="UP001200430">
    <property type="component" value="Unassembled WGS sequence"/>
</dbReference>
<keyword evidence="2" id="KW-0408">Iron</keyword>
<evidence type="ECO:0000256" key="3">
    <source>
        <dbReference type="ARBA" id="ARBA00023014"/>
    </source>
</evidence>
<dbReference type="InterPro" id="IPR027417">
    <property type="entry name" value="P-loop_NTPase"/>
</dbReference>
<proteinExistence type="predicted"/>
<evidence type="ECO:0000313" key="6">
    <source>
        <dbReference type="Proteomes" id="UP001200430"/>
    </source>
</evidence>
<name>A0ABS9EQH0_9BACT</name>
<evidence type="ECO:0000313" key="5">
    <source>
        <dbReference type="EMBL" id="MCF4142766.1"/>
    </source>
</evidence>
<sequence length="286" mass="30336">MKEIVIVSGKGGTGKTSVTAALASLASQEGVVLCDADVDAPDLWLLIPPKKQEEILFMGMDGAEVDEAVCIGCGKCRGFCRFDAVAMVDGRARIRQGKCEGCAGCTMVCPVQAISMVPRRQGSWFKAETEKGKLVYARLYPGGENSGMLVTTVKKAAEETAKREGHPFVLVDGPPGIACPAIAALTGASLAVAVTEPTESGIHDLLRLHQIATKLDVPTAVVLNKWDVTSLAPRVREVCLETGIPILGEIPFSKEIPEAVASAKVPLEPMTPAIQKIWSDIKELTK</sequence>
<organism evidence="5 6">
    <name type="scientific">Dethiosulfovibrio marinus</name>
    <dbReference type="NCBI Taxonomy" id="133532"/>
    <lineage>
        <taxon>Bacteria</taxon>
        <taxon>Thermotogati</taxon>
        <taxon>Synergistota</taxon>
        <taxon>Synergistia</taxon>
        <taxon>Synergistales</taxon>
        <taxon>Dethiosulfovibrionaceae</taxon>
        <taxon>Dethiosulfovibrio</taxon>
    </lineage>
</organism>
<comment type="caution">
    <text evidence="5">The sequence shown here is derived from an EMBL/GenBank/DDBJ whole genome shotgun (WGS) entry which is preliminary data.</text>
</comment>
<dbReference type="InterPro" id="IPR017896">
    <property type="entry name" value="4Fe4S_Fe-S-bd"/>
</dbReference>
<keyword evidence="5" id="KW-0067">ATP-binding</keyword>
<dbReference type="InterPro" id="IPR017900">
    <property type="entry name" value="4Fe4S_Fe_S_CS"/>
</dbReference>